<comment type="similarity">
    <text evidence="2">Belongs to the oxygen-dependent FAD-linked oxidoreductase family.</text>
</comment>
<dbReference type="Gene3D" id="3.40.462.20">
    <property type="match status" value="1"/>
</dbReference>
<dbReference type="InterPro" id="IPR036318">
    <property type="entry name" value="FAD-bd_PCMH-like_sf"/>
</dbReference>
<keyword evidence="8" id="KW-1185">Reference proteome</keyword>
<dbReference type="PROSITE" id="PS51387">
    <property type="entry name" value="FAD_PCMH"/>
    <property type="match status" value="1"/>
</dbReference>
<evidence type="ECO:0000256" key="1">
    <source>
        <dbReference type="ARBA" id="ARBA00001974"/>
    </source>
</evidence>
<dbReference type="PANTHER" id="PTHR42973:SF39">
    <property type="entry name" value="FAD-BINDING PCMH-TYPE DOMAIN-CONTAINING PROTEIN"/>
    <property type="match status" value="1"/>
</dbReference>
<evidence type="ECO:0000256" key="4">
    <source>
        <dbReference type="ARBA" id="ARBA00022827"/>
    </source>
</evidence>
<dbReference type="InterPro" id="IPR016169">
    <property type="entry name" value="FAD-bd_PCMH_sub2"/>
</dbReference>
<dbReference type="Pfam" id="PF01565">
    <property type="entry name" value="FAD_binding_4"/>
    <property type="match status" value="1"/>
</dbReference>
<dbReference type="SUPFAM" id="SSF56176">
    <property type="entry name" value="FAD-binding/transporter-associated domain-like"/>
    <property type="match status" value="1"/>
</dbReference>
<dbReference type="EMBL" id="JASNQZ010000002">
    <property type="protein sequence ID" value="KAL0959596.1"/>
    <property type="molecule type" value="Genomic_DNA"/>
</dbReference>
<dbReference type="InterPro" id="IPR012951">
    <property type="entry name" value="BBE"/>
</dbReference>
<evidence type="ECO:0000256" key="2">
    <source>
        <dbReference type="ARBA" id="ARBA00005466"/>
    </source>
</evidence>
<dbReference type="Proteomes" id="UP001556367">
    <property type="component" value="Unassembled WGS sequence"/>
</dbReference>
<gene>
    <name evidence="7" type="ORF">HGRIS_011306</name>
</gene>
<evidence type="ECO:0000313" key="8">
    <source>
        <dbReference type="Proteomes" id="UP001556367"/>
    </source>
</evidence>
<dbReference type="Pfam" id="PF08031">
    <property type="entry name" value="BBE"/>
    <property type="match status" value="1"/>
</dbReference>
<sequence>MSQPIYALERNCPAILLPTDALFQNVYDALNEAEAWKREILCSYEPSVDLEGAPLKPGASPDLLPAETTGELRALFESHNQVITPSAGDPYEASVFIGNLLYFHYTPGAIVLPKTPKEIAAVINFAKKNKIPFTVKNGGHSYAGYCLNFKGIMIDLTQMKSIHIDQEAKEVTIGSGCIWKDVYDKLDPHDIVVGGQCPFVGVSGFTLGGGLSPFTRSYGMGVDNVLEMTVITAAGELLTLRPDETDSKKRDLFWAMRGAGGGNFAVLVEFKTRLHKLRDPNAKVVCGPLKWNLSVPEQRAQFELAMEKFNNTTWPNELTIDAIWRHDVNKATEDRFLSGEMTVIYNGNEQQCKEVLAPLLEHNPIDGTEEMPWSKWVLIEIGYDVKSPVFHHHASFIFGEKGITSEVTQAIISIMEEADKLLGNQGKAHILWDMTGGKAAEVPSDETAYYWREGVYVANFKIQWQTPAIADKMLAFAQKVKKTLMPYALDKKACYVNYIDSTVEDWQYAYHGKNYARLQQIKKDWDPLNFFKFAQSIAPAGSVANKKPGAPTAVNRTADRWSKLSWCHPEKLWDLETCEVEGILGAIAEERAEVAAAVFGGHS</sequence>
<comment type="cofactor">
    <cofactor evidence="1">
        <name>FAD</name>
        <dbReference type="ChEBI" id="CHEBI:57692"/>
    </cofactor>
</comment>
<name>A0ABR3JUT7_9AGAR</name>
<accession>A0ABR3JUT7</accession>
<organism evidence="7 8">
    <name type="scientific">Hohenbuehelia grisea</name>
    <dbReference type="NCBI Taxonomy" id="104357"/>
    <lineage>
        <taxon>Eukaryota</taxon>
        <taxon>Fungi</taxon>
        <taxon>Dikarya</taxon>
        <taxon>Basidiomycota</taxon>
        <taxon>Agaricomycotina</taxon>
        <taxon>Agaricomycetes</taxon>
        <taxon>Agaricomycetidae</taxon>
        <taxon>Agaricales</taxon>
        <taxon>Pleurotineae</taxon>
        <taxon>Pleurotaceae</taxon>
        <taxon>Hohenbuehelia</taxon>
    </lineage>
</organism>
<dbReference type="InterPro" id="IPR050416">
    <property type="entry name" value="FAD-linked_Oxidoreductase"/>
</dbReference>
<dbReference type="InterPro" id="IPR016166">
    <property type="entry name" value="FAD-bd_PCMH"/>
</dbReference>
<comment type="caution">
    <text evidence="7">The sequence shown here is derived from an EMBL/GenBank/DDBJ whole genome shotgun (WGS) entry which is preliminary data.</text>
</comment>
<evidence type="ECO:0000313" key="7">
    <source>
        <dbReference type="EMBL" id="KAL0959596.1"/>
    </source>
</evidence>
<reference evidence="8" key="1">
    <citation type="submission" date="2024-06" db="EMBL/GenBank/DDBJ databases">
        <title>Multi-omics analyses provide insights into the biosynthesis of the anticancer antibiotic pleurotin in Hohenbuehelia grisea.</title>
        <authorList>
            <person name="Weaver J.A."/>
            <person name="Alberti F."/>
        </authorList>
    </citation>
    <scope>NUCLEOTIDE SEQUENCE [LARGE SCALE GENOMIC DNA]</scope>
    <source>
        <strain evidence="8">T-177</strain>
    </source>
</reference>
<evidence type="ECO:0000256" key="3">
    <source>
        <dbReference type="ARBA" id="ARBA00022630"/>
    </source>
</evidence>
<protein>
    <recommendedName>
        <fullName evidence="6">FAD-binding PCMH-type domain-containing protein</fullName>
    </recommendedName>
</protein>
<evidence type="ECO:0000259" key="6">
    <source>
        <dbReference type="PROSITE" id="PS51387"/>
    </source>
</evidence>
<feature type="domain" description="FAD-binding PCMH-type" evidence="6">
    <location>
        <begin position="103"/>
        <end position="277"/>
    </location>
</feature>
<evidence type="ECO:0000256" key="5">
    <source>
        <dbReference type="ARBA" id="ARBA00023002"/>
    </source>
</evidence>
<keyword evidence="5" id="KW-0560">Oxidoreductase</keyword>
<dbReference type="Gene3D" id="3.30.465.10">
    <property type="match status" value="1"/>
</dbReference>
<keyword evidence="3" id="KW-0285">Flavoprotein</keyword>
<dbReference type="InterPro" id="IPR006094">
    <property type="entry name" value="Oxid_FAD_bind_N"/>
</dbReference>
<proteinExistence type="inferred from homology"/>
<dbReference type="PANTHER" id="PTHR42973">
    <property type="entry name" value="BINDING OXIDOREDUCTASE, PUTATIVE (AFU_ORTHOLOGUE AFUA_1G17690)-RELATED"/>
    <property type="match status" value="1"/>
</dbReference>
<keyword evidence="4" id="KW-0274">FAD</keyword>